<reference evidence="1" key="1">
    <citation type="submission" date="2021-05" db="EMBL/GenBank/DDBJ databases">
        <authorList>
            <person name="Alioto T."/>
            <person name="Alioto T."/>
            <person name="Gomez Garrido J."/>
        </authorList>
    </citation>
    <scope>NUCLEOTIDE SEQUENCE</scope>
</reference>
<evidence type="ECO:0000313" key="1">
    <source>
        <dbReference type="EMBL" id="CAG6480391.1"/>
    </source>
</evidence>
<sequence>MVHDQGTARDGETIFVVVREVDGVGIATTARVLDGRVTADVFVGPREVTVAQLLQVELGELRNGVYRWSWRCWRSWWCWRCWRRWCLSYRSWLWSCLGCLRERLRWLWPRPLLSNCSGRSRGCRDGLLLWLEPESRSVTSKSKSSEERSVVLRVLLWLLLEIVGRIGQIYPSLNDVSDRVEQVWEQLSPPASLGVVELSSDVDVVGHTIWVFLGLGC</sequence>
<proteinExistence type="predicted"/>
<protein>
    <submittedName>
        <fullName evidence="1">(northern house mosquito) hypothetical protein</fullName>
    </submittedName>
</protein>
<organism evidence="1">
    <name type="scientific">Culex pipiens</name>
    <name type="common">House mosquito</name>
    <dbReference type="NCBI Taxonomy" id="7175"/>
    <lineage>
        <taxon>Eukaryota</taxon>
        <taxon>Metazoa</taxon>
        <taxon>Ecdysozoa</taxon>
        <taxon>Arthropoda</taxon>
        <taxon>Hexapoda</taxon>
        <taxon>Insecta</taxon>
        <taxon>Pterygota</taxon>
        <taxon>Neoptera</taxon>
        <taxon>Endopterygota</taxon>
        <taxon>Diptera</taxon>
        <taxon>Nematocera</taxon>
        <taxon>Culicoidea</taxon>
        <taxon>Culicidae</taxon>
        <taxon>Culicinae</taxon>
        <taxon>Culicini</taxon>
        <taxon>Culex</taxon>
        <taxon>Culex</taxon>
    </lineage>
</organism>
<accession>A0A8D8BRH0</accession>
<name>A0A8D8BRH0_CULPI</name>
<dbReference type="AlphaFoldDB" id="A0A8D8BRH0"/>
<dbReference type="EMBL" id="HBUE01088512">
    <property type="protein sequence ID" value="CAG6480391.1"/>
    <property type="molecule type" value="Transcribed_RNA"/>
</dbReference>